<feature type="compositionally biased region" description="Polar residues" evidence="1">
    <location>
        <begin position="30"/>
        <end position="50"/>
    </location>
</feature>
<feature type="compositionally biased region" description="Gly residues" evidence="1">
    <location>
        <begin position="81"/>
        <end position="141"/>
    </location>
</feature>
<sequence length="226" mass="24644">MDYYNNHPYHQQPQQDQRQNNNLPGDMLNQYFNQQRDDYNQQQFTGTPYESSEGYHEVDESDVNNPYGYFNDDPNTPGRIFPGGGFPGGGFPGGPGGGPGGGFPGGGPGGGFPGGFPGGIFDGFPGDGFPGGGFPGGGGQDGQQAPTAAPPSFTPEKPAFQTFAVDPGGIRRCLFRFTYIWPERGRGFWYFPTFVGRNSIAGFRWSGFRWVYFGMDLGRIESFQCY</sequence>
<name>A0ABQ5TDK7_9BACI</name>
<evidence type="ECO:0000256" key="1">
    <source>
        <dbReference type="SAM" id="MobiDB-lite"/>
    </source>
</evidence>
<keyword evidence="3" id="KW-1185">Reference proteome</keyword>
<protein>
    <recommendedName>
        <fullName evidence="4">Transporter</fullName>
    </recommendedName>
</protein>
<reference evidence="2 3" key="1">
    <citation type="submission" date="2023-02" db="EMBL/GenBank/DDBJ databases">
        <title>Oceanobacillus kimchii IFOP_LL358 isolated form Alexandrium catenella lab strain.</title>
        <authorList>
            <person name="Gajardo G."/>
            <person name="Ueki S."/>
            <person name="Maruyama F."/>
        </authorList>
    </citation>
    <scope>NUCLEOTIDE SEQUENCE [LARGE SCALE GENOMIC DNA]</scope>
    <source>
        <strain evidence="2 3">IFOP_LL358</strain>
    </source>
</reference>
<dbReference type="EMBL" id="BSKO01000001">
    <property type="protein sequence ID" value="GLO64808.1"/>
    <property type="molecule type" value="Genomic_DNA"/>
</dbReference>
<organism evidence="2 3">
    <name type="scientific">Oceanobacillus kimchii</name>
    <dbReference type="NCBI Taxonomy" id="746691"/>
    <lineage>
        <taxon>Bacteria</taxon>
        <taxon>Bacillati</taxon>
        <taxon>Bacillota</taxon>
        <taxon>Bacilli</taxon>
        <taxon>Bacillales</taxon>
        <taxon>Bacillaceae</taxon>
        <taxon>Oceanobacillus</taxon>
    </lineage>
</organism>
<feature type="region of interest" description="Disordered" evidence="1">
    <location>
        <begin position="1"/>
        <end position="154"/>
    </location>
</feature>
<evidence type="ECO:0000313" key="3">
    <source>
        <dbReference type="Proteomes" id="UP001275436"/>
    </source>
</evidence>
<comment type="caution">
    <text evidence="2">The sequence shown here is derived from an EMBL/GenBank/DDBJ whole genome shotgun (WGS) entry which is preliminary data.</text>
</comment>
<evidence type="ECO:0008006" key="4">
    <source>
        <dbReference type="Google" id="ProtNLM"/>
    </source>
</evidence>
<proteinExistence type="predicted"/>
<evidence type="ECO:0000313" key="2">
    <source>
        <dbReference type="EMBL" id="GLO64808.1"/>
    </source>
</evidence>
<gene>
    <name evidence="2" type="ORF">MACH08_05920</name>
</gene>
<accession>A0ABQ5TDK7</accession>
<feature type="compositionally biased region" description="Low complexity" evidence="1">
    <location>
        <begin position="1"/>
        <end position="22"/>
    </location>
</feature>
<dbReference type="RefSeq" id="WP_317957700.1">
    <property type="nucleotide sequence ID" value="NZ_BSKO01000001.1"/>
</dbReference>
<dbReference type="Proteomes" id="UP001275436">
    <property type="component" value="Unassembled WGS sequence"/>
</dbReference>